<evidence type="ECO:0000313" key="3">
    <source>
        <dbReference type="Proteomes" id="UP000008810"/>
    </source>
</evidence>
<dbReference type="Gramene" id="PNT71001">
    <property type="protein sequence ID" value="PNT71001"/>
    <property type="gene ID" value="BRADI_2g21185v3"/>
</dbReference>
<dbReference type="AlphaFoldDB" id="A0A2K2D9N6"/>
<reference evidence="1 2" key="1">
    <citation type="journal article" date="2010" name="Nature">
        <title>Genome sequencing and analysis of the model grass Brachypodium distachyon.</title>
        <authorList>
            <consortium name="International Brachypodium Initiative"/>
        </authorList>
    </citation>
    <scope>NUCLEOTIDE SEQUENCE [LARGE SCALE GENOMIC DNA]</scope>
    <source>
        <strain evidence="1 2">Bd21</strain>
    </source>
</reference>
<evidence type="ECO:0000313" key="1">
    <source>
        <dbReference type="EMBL" id="PNT71001.1"/>
    </source>
</evidence>
<gene>
    <name evidence="1" type="ORF">BRADI_2g21185v3</name>
</gene>
<evidence type="ECO:0000313" key="2">
    <source>
        <dbReference type="EnsemblPlants" id="PNT71001"/>
    </source>
</evidence>
<keyword evidence="3" id="KW-1185">Reference proteome</keyword>
<sequence length="45" mass="5205">MVWILGCFPATDMTGILSGLSNWNGLSIWHTVRKSILMWKNAWLR</sequence>
<proteinExistence type="predicted"/>
<dbReference type="EnsemblPlants" id="PNT71001">
    <property type="protein sequence ID" value="PNT71001"/>
    <property type="gene ID" value="BRADI_2g21185v3"/>
</dbReference>
<reference evidence="2" key="3">
    <citation type="submission" date="2018-08" db="UniProtKB">
        <authorList>
            <consortium name="EnsemblPlants"/>
        </authorList>
    </citation>
    <scope>IDENTIFICATION</scope>
    <source>
        <strain evidence="2">cv. Bd21</strain>
    </source>
</reference>
<accession>A0A2K2D9N6</accession>
<dbReference type="InParanoid" id="A0A2K2D9N6"/>
<reference evidence="1" key="2">
    <citation type="submission" date="2017-06" db="EMBL/GenBank/DDBJ databases">
        <title>WGS assembly of Brachypodium distachyon.</title>
        <authorList>
            <consortium name="The International Brachypodium Initiative"/>
            <person name="Lucas S."/>
            <person name="Harmon-Smith M."/>
            <person name="Lail K."/>
            <person name="Tice H."/>
            <person name="Grimwood J."/>
            <person name="Bruce D."/>
            <person name="Barry K."/>
            <person name="Shu S."/>
            <person name="Lindquist E."/>
            <person name="Wang M."/>
            <person name="Pitluck S."/>
            <person name="Vogel J.P."/>
            <person name="Garvin D.F."/>
            <person name="Mockler T.C."/>
            <person name="Schmutz J."/>
            <person name="Rokhsar D."/>
            <person name="Bevan M.W."/>
        </authorList>
    </citation>
    <scope>NUCLEOTIDE SEQUENCE</scope>
    <source>
        <strain evidence="1">Bd21</strain>
    </source>
</reference>
<name>A0A2K2D9N6_BRADI</name>
<protein>
    <submittedName>
        <fullName evidence="1 2">Uncharacterized protein</fullName>
    </submittedName>
</protein>
<dbReference type="EMBL" id="CM000881">
    <property type="protein sequence ID" value="PNT71001.1"/>
    <property type="molecule type" value="Genomic_DNA"/>
</dbReference>
<organism evidence="1">
    <name type="scientific">Brachypodium distachyon</name>
    <name type="common">Purple false brome</name>
    <name type="synonym">Trachynia distachya</name>
    <dbReference type="NCBI Taxonomy" id="15368"/>
    <lineage>
        <taxon>Eukaryota</taxon>
        <taxon>Viridiplantae</taxon>
        <taxon>Streptophyta</taxon>
        <taxon>Embryophyta</taxon>
        <taxon>Tracheophyta</taxon>
        <taxon>Spermatophyta</taxon>
        <taxon>Magnoliopsida</taxon>
        <taxon>Liliopsida</taxon>
        <taxon>Poales</taxon>
        <taxon>Poaceae</taxon>
        <taxon>BOP clade</taxon>
        <taxon>Pooideae</taxon>
        <taxon>Stipodae</taxon>
        <taxon>Brachypodieae</taxon>
        <taxon>Brachypodium</taxon>
    </lineage>
</organism>
<dbReference type="Proteomes" id="UP000008810">
    <property type="component" value="Chromosome 2"/>
</dbReference>